<dbReference type="InterPro" id="IPR002035">
    <property type="entry name" value="VWF_A"/>
</dbReference>
<feature type="domain" description="VWFA" evidence="2">
    <location>
        <begin position="484"/>
        <end position="664"/>
    </location>
</feature>
<dbReference type="SMART" id="SM00327">
    <property type="entry name" value="VWA"/>
    <property type="match status" value="1"/>
</dbReference>
<dbReference type="AlphaFoldDB" id="A0A6J6TQ46"/>
<dbReference type="InterPro" id="IPR036465">
    <property type="entry name" value="vWFA_dom_sf"/>
</dbReference>
<dbReference type="Gene3D" id="3.40.50.410">
    <property type="entry name" value="von Willebrand factor, type A domain"/>
    <property type="match status" value="1"/>
</dbReference>
<dbReference type="EMBL" id="CAFABA010000030">
    <property type="protein sequence ID" value="CAB4825188.1"/>
    <property type="molecule type" value="Genomic_DNA"/>
</dbReference>
<dbReference type="EMBL" id="CAFBMH010000006">
    <property type="protein sequence ID" value="CAB4891597.1"/>
    <property type="molecule type" value="Genomic_DNA"/>
</dbReference>
<gene>
    <name evidence="3" type="ORF">UFOPK2754_01709</name>
    <name evidence="4" type="ORF">UFOPK3139_00965</name>
    <name evidence="5" type="ORF">UFOPK3543_00308</name>
</gene>
<feature type="coiled-coil region" evidence="1">
    <location>
        <begin position="67"/>
        <end position="125"/>
    </location>
</feature>
<evidence type="ECO:0000259" key="2">
    <source>
        <dbReference type="SMART" id="SM00327"/>
    </source>
</evidence>
<protein>
    <submittedName>
        <fullName evidence="3">Unannotated protein</fullName>
    </submittedName>
</protein>
<organism evidence="3">
    <name type="scientific">freshwater metagenome</name>
    <dbReference type="NCBI Taxonomy" id="449393"/>
    <lineage>
        <taxon>unclassified sequences</taxon>
        <taxon>metagenomes</taxon>
        <taxon>ecological metagenomes</taxon>
    </lineage>
</organism>
<dbReference type="EMBL" id="CAEZYR010000060">
    <property type="protein sequence ID" value="CAB4749286.1"/>
    <property type="molecule type" value="Genomic_DNA"/>
</dbReference>
<evidence type="ECO:0000313" key="4">
    <source>
        <dbReference type="EMBL" id="CAB4825188.1"/>
    </source>
</evidence>
<dbReference type="SUPFAM" id="SSF53300">
    <property type="entry name" value="vWA-like"/>
    <property type="match status" value="1"/>
</dbReference>
<feature type="coiled-coil region" evidence="1">
    <location>
        <begin position="167"/>
        <end position="221"/>
    </location>
</feature>
<sequence length="675" mass="78285">MRLRRREVPDPLRFRYSRWDGQQQGFELTPDDILSQLTDDLLYHGDVNAALRRMMQSGFDDRNGERIQGLREILEKLRKERKERLENHDLGGVYDEIAQELRDVLDRERDALDQYQRDAEQSGDQRREEIAQSVSQERNLELDMLPNDLAGQVRGLQNYEFVSPEARQQFEDLMDRLRQQLMQQSLDQMTDAMQNMSPQDMQRMKDMLAELNNMLQQRQQGQEPDFAGFMERYGDFFPENPETLDELLEVMAQRMAAMQQMLNSMTPEQRSQLQQLNETLMEDMDLRWQMDQLGDNLRQMFPQMGWERSQNFQGGQPLGFSEAMEMMQELGDLDQLEQMLRGTSNPGALAEVDTDRVRELLGDDTARSLERMSEVARQLEEAGLIENKEGRYELTPRAVRKIGQNALGDIFKRLSKDRVGRHAIERTGIGHERDYDTKPYEFGDPFNLNIERTVRNAITRAGSGTPVRLTPEDFEVERTEHLVRSSTVLMLDLSLSMPMRDNFLPAKKVAMALHSLISSQYPRDYLGIVTFSEVAREIKPERLPEVSWDYVYGTNMQHGFMLARAMLAKQSGTKQIIMITDGEPTAHIDAQGHPHFSYPPTHETVDLTLREVMRCTRDGIRINTFMLDATSYLTTFIEKISKMNGGRAFFTTNETLGDYVLVDFVEQRRKLLKGA</sequence>
<name>A0A6J6TQ46_9ZZZZ</name>
<evidence type="ECO:0000313" key="5">
    <source>
        <dbReference type="EMBL" id="CAB4891597.1"/>
    </source>
</evidence>
<evidence type="ECO:0000256" key="1">
    <source>
        <dbReference type="SAM" id="Coils"/>
    </source>
</evidence>
<reference evidence="3" key="1">
    <citation type="submission" date="2020-05" db="EMBL/GenBank/DDBJ databases">
        <authorList>
            <person name="Chiriac C."/>
            <person name="Salcher M."/>
            <person name="Ghai R."/>
            <person name="Kavagutti S V."/>
        </authorList>
    </citation>
    <scope>NUCLEOTIDE SEQUENCE</scope>
</reference>
<proteinExistence type="predicted"/>
<keyword evidence="1" id="KW-0175">Coiled coil</keyword>
<evidence type="ECO:0000313" key="3">
    <source>
        <dbReference type="EMBL" id="CAB4749286.1"/>
    </source>
</evidence>
<accession>A0A6J6TQ46</accession>
<dbReference type="CDD" id="cd00198">
    <property type="entry name" value="vWFA"/>
    <property type="match status" value="1"/>
</dbReference>